<evidence type="ECO:0000256" key="7">
    <source>
        <dbReference type="ARBA" id="ARBA00022832"/>
    </source>
</evidence>
<evidence type="ECO:0000256" key="6">
    <source>
        <dbReference type="ARBA" id="ARBA00022692"/>
    </source>
</evidence>
<feature type="transmembrane region" description="Helical" evidence="15">
    <location>
        <begin position="142"/>
        <end position="160"/>
    </location>
</feature>
<protein>
    <recommendedName>
        <fullName evidence="4">very-long-chain (3R)-3-hydroxyacyl-CoA dehydratase</fullName>
        <ecNumber evidence="4">4.2.1.134</ecNumber>
    </recommendedName>
</protein>
<dbReference type="PANTHER" id="PTHR11035:SF3">
    <property type="entry name" value="VERY-LONG-CHAIN (3R)-3-HYDROXYACYL-COA DEHYDRATASE"/>
    <property type="match status" value="1"/>
</dbReference>
<dbReference type="PhylomeDB" id="A0A0D2X0Z9"/>
<feature type="transmembrane region" description="Helical" evidence="15">
    <location>
        <begin position="167"/>
        <end position="190"/>
    </location>
</feature>
<evidence type="ECO:0000256" key="13">
    <source>
        <dbReference type="ARBA" id="ARBA00036671"/>
    </source>
</evidence>
<sequence>MTRSAHSFILDHPMAGPSSTAAAPAKKPTPLPVKLYLAAYNLVQAAGWSYILYLMIDHYFVQQKSYNTLYPVVEQALAIFQTGAILEIIHAIVRFVKSPVAITFVQVYSRVFLVWGIAHSVPETQPHWAFTLMLTAWTVTEIIRYLYYFFNLFGSVPYILTWCRYTFFYVLYPMGVSGEVIMIFQAMPVVERNKLFSTELPNWYNFSFSYYYFLIVMAITYVPGFPPLYQYMIKQRRTIIGGKTDKRKSE</sequence>
<dbReference type="FunCoup" id="A0A0D2X0Z9">
    <property type="interactions" value="307"/>
</dbReference>
<dbReference type="GO" id="GO:0005789">
    <property type="term" value="C:endoplasmic reticulum membrane"/>
    <property type="evidence" value="ECO:0007669"/>
    <property type="project" value="TreeGrafter"/>
</dbReference>
<keyword evidence="7" id="KW-0276">Fatty acid metabolism</keyword>
<keyword evidence="17" id="KW-1185">Reference proteome</keyword>
<evidence type="ECO:0000256" key="5">
    <source>
        <dbReference type="ARBA" id="ARBA00022516"/>
    </source>
</evidence>
<keyword evidence="11" id="KW-0275">Fatty acid biosynthesis</keyword>
<dbReference type="InParanoid" id="A0A0D2X0Z9"/>
<feature type="transmembrane region" description="Helical" evidence="15">
    <location>
        <begin position="76"/>
        <end position="93"/>
    </location>
</feature>
<dbReference type="eggNOG" id="KOG3187">
    <property type="taxonomic scope" value="Eukaryota"/>
</dbReference>
<comment type="catalytic activity">
    <reaction evidence="13">
        <text>a very-long-chain (3R)-3-hydroxyacyl-CoA = a very-long-chain (2E)-enoyl-CoA + H2O</text>
        <dbReference type="Rhea" id="RHEA:45812"/>
        <dbReference type="ChEBI" id="CHEBI:15377"/>
        <dbReference type="ChEBI" id="CHEBI:83728"/>
        <dbReference type="ChEBI" id="CHEBI:85440"/>
        <dbReference type="EC" id="4.2.1.134"/>
    </reaction>
</comment>
<dbReference type="EC" id="4.2.1.134" evidence="4"/>
<dbReference type="GO" id="GO:0042761">
    <property type="term" value="P:very long-chain fatty acid biosynthetic process"/>
    <property type="evidence" value="ECO:0007669"/>
    <property type="project" value="TreeGrafter"/>
</dbReference>
<feature type="region of interest" description="Disordered" evidence="14">
    <location>
        <begin position="1"/>
        <end position="24"/>
    </location>
</feature>
<evidence type="ECO:0000256" key="3">
    <source>
        <dbReference type="ARBA" id="ARBA00007811"/>
    </source>
</evidence>
<feature type="transmembrane region" description="Helical" evidence="15">
    <location>
        <begin position="210"/>
        <end position="229"/>
    </location>
</feature>
<reference evidence="17" key="1">
    <citation type="submission" date="2011-02" db="EMBL/GenBank/DDBJ databases">
        <title>The Genome Sequence of Capsaspora owczarzaki ATCC 30864.</title>
        <authorList>
            <person name="Russ C."/>
            <person name="Cuomo C."/>
            <person name="Burger G."/>
            <person name="Gray M.W."/>
            <person name="Holland P.W.H."/>
            <person name="King N."/>
            <person name="Lang F.B.F."/>
            <person name="Roger A.J."/>
            <person name="Ruiz-Trillo I."/>
            <person name="Young S.K."/>
            <person name="Zeng Q."/>
            <person name="Gargeya S."/>
            <person name="Alvarado L."/>
            <person name="Berlin A."/>
            <person name="Chapman S.B."/>
            <person name="Chen Z."/>
            <person name="Freedman E."/>
            <person name="Gellesch M."/>
            <person name="Goldberg J."/>
            <person name="Griggs A."/>
            <person name="Gujja S."/>
            <person name="Heilman E."/>
            <person name="Heiman D."/>
            <person name="Howarth C."/>
            <person name="Mehta T."/>
            <person name="Neiman D."/>
            <person name="Pearson M."/>
            <person name="Roberts A."/>
            <person name="Saif S."/>
            <person name="Shea T."/>
            <person name="Shenoy N."/>
            <person name="Sisk P."/>
            <person name="Stolte C."/>
            <person name="Sykes S."/>
            <person name="White J."/>
            <person name="Yandava C."/>
            <person name="Haas B."/>
            <person name="Nusbaum C."/>
            <person name="Birren B."/>
        </authorList>
    </citation>
    <scope>NUCLEOTIDE SEQUENCE</scope>
    <source>
        <strain evidence="17">ATCC 30864</strain>
    </source>
</reference>
<dbReference type="OrthoDB" id="46988at2759"/>
<dbReference type="InterPro" id="IPR007482">
    <property type="entry name" value="Tyr_Pase-like_PTPLA"/>
</dbReference>
<keyword evidence="6 15" id="KW-0812">Transmembrane</keyword>
<gene>
    <name evidence="16" type="ORF">CAOG_001338</name>
</gene>
<keyword evidence="10 15" id="KW-0472">Membrane</keyword>
<dbReference type="Proteomes" id="UP000008743">
    <property type="component" value="Unassembled WGS sequence"/>
</dbReference>
<evidence type="ECO:0000256" key="9">
    <source>
        <dbReference type="ARBA" id="ARBA00023098"/>
    </source>
</evidence>
<feature type="transmembrane region" description="Helical" evidence="15">
    <location>
        <begin position="100"/>
        <end position="122"/>
    </location>
</feature>
<evidence type="ECO:0000256" key="15">
    <source>
        <dbReference type="SAM" id="Phobius"/>
    </source>
</evidence>
<name>A0A0D2X0Z9_CAPO3</name>
<dbReference type="UniPathway" id="UPA00094"/>
<dbReference type="GO" id="GO:0030497">
    <property type="term" value="P:fatty acid elongation"/>
    <property type="evidence" value="ECO:0007669"/>
    <property type="project" value="TreeGrafter"/>
</dbReference>
<dbReference type="GO" id="GO:0102158">
    <property type="term" value="F:very-long-chain (3R)-3-hydroxyacyl-CoA dehydratase activity"/>
    <property type="evidence" value="ECO:0007669"/>
    <property type="project" value="UniProtKB-EC"/>
</dbReference>
<evidence type="ECO:0000313" key="16">
    <source>
        <dbReference type="EMBL" id="KJE89939.1"/>
    </source>
</evidence>
<evidence type="ECO:0000256" key="4">
    <source>
        <dbReference type="ARBA" id="ARBA00013122"/>
    </source>
</evidence>
<comment type="subcellular location">
    <subcellularLocation>
        <location evidence="1">Membrane</location>
        <topology evidence="1">Multi-pass membrane protein</topology>
    </subcellularLocation>
</comment>
<evidence type="ECO:0000256" key="10">
    <source>
        <dbReference type="ARBA" id="ARBA00023136"/>
    </source>
</evidence>
<evidence type="ECO:0000256" key="1">
    <source>
        <dbReference type="ARBA" id="ARBA00004141"/>
    </source>
</evidence>
<evidence type="ECO:0000256" key="14">
    <source>
        <dbReference type="SAM" id="MobiDB-lite"/>
    </source>
</evidence>
<comment type="similarity">
    <text evidence="3">Belongs to the very long-chain fatty acids dehydratase HACD family.</text>
</comment>
<dbReference type="AlphaFoldDB" id="A0A0D2X0Z9"/>
<accession>A0A0D2X0Z9</accession>
<evidence type="ECO:0000256" key="8">
    <source>
        <dbReference type="ARBA" id="ARBA00022989"/>
    </source>
</evidence>
<feature type="transmembrane region" description="Helical" evidence="15">
    <location>
        <begin position="35"/>
        <end position="56"/>
    </location>
</feature>
<organism evidence="16 17">
    <name type="scientific">Capsaspora owczarzaki (strain ATCC 30864)</name>
    <dbReference type="NCBI Taxonomy" id="595528"/>
    <lineage>
        <taxon>Eukaryota</taxon>
        <taxon>Filasterea</taxon>
        <taxon>Capsaspora</taxon>
    </lineage>
</organism>
<evidence type="ECO:0000256" key="2">
    <source>
        <dbReference type="ARBA" id="ARBA00005194"/>
    </source>
</evidence>
<evidence type="ECO:0000256" key="11">
    <source>
        <dbReference type="ARBA" id="ARBA00023160"/>
    </source>
</evidence>
<comment type="pathway">
    <text evidence="2">Lipid metabolism; fatty acid biosynthesis.</text>
</comment>
<keyword evidence="9" id="KW-0443">Lipid metabolism</keyword>
<dbReference type="EMBL" id="KE346361">
    <property type="protein sequence ID" value="KJE89939.1"/>
    <property type="molecule type" value="Genomic_DNA"/>
</dbReference>
<evidence type="ECO:0000313" key="17">
    <source>
        <dbReference type="Proteomes" id="UP000008743"/>
    </source>
</evidence>
<keyword evidence="5" id="KW-0444">Lipid biosynthesis</keyword>
<keyword evidence="12" id="KW-0456">Lyase</keyword>
<dbReference type="PANTHER" id="PTHR11035">
    <property type="entry name" value="VERY-LONG-CHAIN (3R)-3-HYDROXYACYL-COA DEHYDRATASE"/>
    <property type="match status" value="1"/>
</dbReference>
<proteinExistence type="inferred from homology"/>
<dbReference type="STRING" id="595528.A0A0D2X0Z9"/>
<evidence type="ECO:0000256" key="12">
    <source>
        <dbReference type="ARBA" id="ARBA00023239"/>
    </source>
</evidence>
<dbReference type="GO" id="GO:0030148">
    <property type="term" value="P:sphingolipid biosynthetic process"/>
    <property type="evidence" value="ECO:0007669"/>
    <property type="project" value="TreeGrafter"/>
</dbReference>
<keyword evidence="8 15" id="KW-1133">Transmembrane helix</keyword>
<dbReference type="Pfam" id="PF04387">
    <property type="entry name" value="PTPLA"/>
    <property type="match status" value="1"/>
</dbReference>